<keyword evidence="2" id="KW-1185">Reference proteome</keyword>
<comment type="caution">
    <text evidence="1">The sequence shown here is derived from an EMBL/GenBank/DDBJ whole genome shotgun (WGS) entry which is preliminary data.</text>
</comment>
<name>A0AAV7RKR7_PLEWA</name>
<dbReference type="Proteomes" id="UP001066276">
    <property type="component" value="Chromosome 5"/>
</dbReference>
<sequence length="98" mass="10693">MGLAHRHHRSQSQCAVQNPDVHVPLRCINTTLSTSLSVGGFLQFARGLFWLLGGLKLVHVRLATANDSSPLLDNTHAPFITSAAAFRTYSRVWGILGN</sequence>
<accession>A0AAV7RKR7</accession>
<gene>
    <name evidence="1" type="ORF">NDU88_005998</name>
</gene>
<evidence type="ECO:0000313" key="1">
    <source>
        <dbReference type="EMBL" id="KAJ1153237.1"/>
    </source>
</evidence>
<dbReference type="EMBL" id="JANPWB010000009">
    <property type="protein sequence ID" value="KAJ1153237.1"/>
    <property type="molecule type" value="Genomic_DNA"/>
</dbReference>
<reference evidence="1" key="1">
    <citation type="journal article" date="2022" name="bioRxiv">
        <title>Sequencing and chromosome-scale assembly of the giantPleurodeles waltlgenome.</title>
        <authorList>
            <person name="Brown T."/>
            <person name="Elewa A."/>
            <person name="Iarovenko S."/>
            <person name="Subramanian E."/>
            <person name="Araus A.J."/>
            <person name="Petzold A."/>
            <person name="Susuki M."/>
            <person name="Suzuki K.-i.T."/>
            <person name="Hayashi T."/>
            <person name="Toyoda A."/>
            <person name="Oliveira C."/>
            <person name="Osipova E."/>
            <person name="Leigh N.D."/>
            <person name="Simon A."/>
            <person name="Yun M.H."/>
        </authorList>
    </citation>
    <scope>NUCLEOTIDE SEQUENCE</scope>
    <source>
        <strain evidence="1">20211129_DDA</strain>
        <tissue evidence="1">Liver</tissue>
    </source>
</reference>
<proteinExistence type="predicted"/>
<protein>
    <submittedName>
        <fullName evidence="1">Uncharacterized protein</fullName>
    </submittedName>
</protein>
<organism evidence="1 2">
    <name type="scientific">Pleurodeles waltl</name>
    <name type="common">Iberian ribbed newt</name>
    <dbReference type="NCBI Taxonomy" id="8319"/>
    <lineage>
        <taxon>Eukaryota</taxon>
        <taxon>Metazoa</taxon>
        <taxon>Chordata</taxon>
        <taxon>Craniata</taxon>
        <taxon>Vertebrata</taxon>
        <taxon>Euteleostomi</taxon>
        <taxon>Amphibia</taxon>
        <taxon>Batrachia</taxon>
        <taxon>Caudata</taxon>
        <taxon>Salamandroidea</taxon>
        <taxon>Salamandridae</taxon>
        <taxon>Pleurodelinae</taxon>
        <taxon>Pleurodeles</taxon>
    </lineage>
</organism>
<evidence type="ECO:0000313" key="2">
    <source>
        <dbReference type="Proteomes" id="UP001066276"/>
    </source>
</evidence>
<dbReference type="AlphaFoldDB" id="A0AAV7RKR7"/>